<gene>
    <name evidence="1" type="ORF">CB5_LOCUS14426</name>
</gene>
<dbReference type="EMBL" id="LR862149">
    <property type="protein sequence ID" value="CAD1831215.1"/>
    <property type="molecule type" value="Genomic_DNA"/>
</dbReference>
<protein>
    <submittedName>
        <fullName evidence="1">Uncharacterized protein</fullName>
    </submittedName>
</protein>
<reference evidence="1" key="1">
    <citation type="submission" date="2020-07" db="EMBL/GenBank/DDBJ databases">
        <authorList>
            <person name="Lin J."/>
        </authorList>
    </citation>
    <scope>NUCLEOTIDE SEQUENCE</scope>
</reference>
<evidence type="ECO:0000313" key="1">
    <source>
        <dbReference type="EMBL" id="CAD1831215.1"/>
    </source>
</evidence>
<accession>A0A6V7PK21</accession>
<organism evidence="1">
    <name type="scientific">Ananas comosus var. bracteatus</name>
    <name type="common">red pineapple</name>
    <dbReference type="NCBI Taxonomy" id="296719"/>
    <lineage>
        <taxon>Eukaryota</taxon>
        <taxon>Viridiplantae</taxon>
        <taxon>Streptophyta</taxon>
        <taxon>Embryophyta</taxon>
        <taxon>Tracheophyta</taxon>
        <taxon>Spermatophyta</taxon>
        <taxon>Magnoliopsida</taxon>
        <taxon>Liliopsida</taxon>
        <taxon>Poales</taxon>
        <taxon>Bromeliaceae</taxon>
        <taxon>Bromelioideae</taxon>
        <taxon>Ananas</taxon>
    </lineage>
</organism>
<sequence>MSNRYMSTHLIMDTNKFCYFTVSCLFFYLRNDSTPPSTKLGLMILMKAKLLSASGQANSVKSWMLLICETSRGSVVLINEGRCLRQMLFFPGIQSMQVSRESNLKLSWYGDDTYVMLQENLLLGHLILLSQ</sequence>
<name>A0A6V7PK21_ANACO</name>
<dbReference type="AlphaFoldDB" id="A0A6V7PK21"/>
<proteinExistence type="predicted"/>